<gene>
    <name evidence="2" type="ORF">C1H66_01495</name>
</gene>
<evidence type="ECO:0000313" key="3">
    <source>
        <dbReference type="Proteomes" id="UP000235346"/>
    </source>
</evidence>
<protein>
    <recommendedName>
        <fullName evidence="4">CopG family transcriptional regulator</fullName>
    </recommendedName>
</protein>
<feature type="compositionally biased region" description="Basic and acidic residues" evidence="1">
    <location>
        <begin position="45"/>
        <end position="56"/>
    </location>
</feature>
<name>A0A2N7TU69_9GAMM</name>
<keyword evidence="3" id="KW-1185">Reference proteome</keyword>
<proteinExistence type="predicted"/>
<evidence type="ECO:0008006" key="4">
    <source>
        <dbReference type="Google" id="ProtNLM"/>
    </source>
</evidence>
<evidence type="ECO:0000313" key="2">
    <source>
        <dbReference type="EMBL" id="PMR71739.1"/>
    </source>
</evidence>
<dbReference type="AlphaFoldDB" id="A0A2N7TU69"/>
<dbReference type="EMBL" id="PNRE01000009">
    <property type="protein sequence ID" value="PMR71739.1"/>
    <property type="molecule type" value="Genomic_DNA"/>
</dbReference>
<accession>A0A2N7TU69</accession>
<feature type="region of interest" description="Disordered" evidence="1">
    <location>
        <begin position="45"/>
        <end position="65"/>
    </location>
</feature>
<dbReference type="Proteomes" id="UP000235346">
    <property type="component" value="Unassembled WGS sequence"/>
</dbReference>
<reference evidence="2 3" key="1">
    <citation type="submission" date="2018-01" db="EMBL/GenBank/DDBJ databases">
        <title>Halomonas endophytica sp. nov., isolated from storage liquid in the stems of Populus euphratica.</title>
        <authorList>
            <person name="Chen C."/>
        </authorList>
    </citation>
    <scope>NUCLEOTIDE SEQUENCE [LARGE SCALE GENOMIC DNA]</scope>
    <source>
        <strain evidence="2 3">DSM 26881</strain>
    </source>
</reference>
<organism evidence="2 3">
    <name type="scientific">Halomonas heilongjiangensis</name>
    <dbReference type="NCBI Taxonomy" id="1387883"/>
    <lineage>
        <taxon>Bacteria</taxon>
        <taxon>Pseudomonadati</taxon>
        <taxon>Pseudomonadota</taxon>
        <taxon>Gammaproteobacteria</taxon>
        <taxon>Oceanospirillales</taxon>
        <taxon>Halomonadaceae</taxon>
        <taxon>Halomonas</taxon>
    </lineage>
</organism>
<sequence>MKNRAEDIEKRERDQERWQQTLDAIESATQGEVVDASEVHDWLKSWGTDKEKDAPRSPRFRQRLI</sequence>
<comment type="caution">
    <text evidence="2">The sequence shown here is derived from an EMBL/GenBank/DDBJ whole genome shotgun (WGS) entry which is preliminary data.</text>
</comment>
<evidence type="ECO:0000256" key="1">
    <source>
        <dbReference type="SAM" id="MobiDB-lite"/>
    </source>
</evidence>
<dbReference type="OrthoDB" id="5298181at2"/>